<dbReference type="AlphaFoldDB" id="A0A2R8ADD0"/>
<dbReference type="Proteomes" id="UP000244932">
    <property type="component" value="Unassembled WGS sequence"/>
</dbReference>
<evidence type="ECO:0000313" key="2">
    <source>
        <dbReference type="EMBL" id="SPF30209.1"/>
    </source>
</evidence>
<dbReference type="GO" id="GO:0003677">
    <property type="term" value="F:DNA binding"/>
    <property type="evidence" value="ECO:0007669"/>
    <property type="project" value="InterPro"/>
</dbReference>
<evidence type="ECO:0000313" key="3">
    <source>
        <dbReference type="Proteomes" id="UP000244932"/>
    </source>
</evidence>
<dbReference type="InterPro" id="IPR047650">
    <property type="entry name" value="Transpos_IS110"/>
</dbReference>
<reference evidence="2 3" key="1">
    <citation type="submission" date="2018-03" db="EMBL/GenBank/DDBJ databases">
        <authorList>
            <person name="Keele B.F."/>
        </authorList>
    </citation>
    <scope>NUCLEOTIDE SEQUENCE [LARGE SCALE GENOMIC DNA]</scope>
    <source>
        <strain evidence="2 3">CeCT 8812</strain>
    </source>
</reference>
<dbReference type="PANTHER" id="PTHR33055">
    <property type="entry name" value="TRANSPOSASE FOR INSERTION SEQUENCE ELEMENT IS1111A"/>
    <property type="match status" value="1"/>
</dbReference>
<feature type="domain" description="Transposase IS110-like N-terminal" evidence="1">
    <location>
        <begin position="22"/>
        <end position="162"/>
    </location>
</feature>
<dbReference type="InterPro" id="IPR002525">
    <property type="entry name" value="Transp_IS110-like_N"/>
</dbReference>
<dbReference type="OrthoDB" id="8261795at2"/>
<dbReference type="GO" id="GO:0006313">
    <property type="term" value="P:DNA transposition"/>
    <property type="evidence" value="ECO:0007669"/>
    <property type="project" value="InterPro"/>
</dbReference>
<dbReference type="Pfam" id="PF01548">
    <property type="entry name" value="DEDD_Tnp_IS110"/>
    <property type="match status" value="1"/>
</dbReference>
<dbReference type="GO" id="GO:0004803">
    <property type="term" value="F:transposase activity"/>
    <property type="evidence" value="ECO:0007669"/>
    <property type="project" value="InterPro"/>
</dbReference>
<name>A0A2R8ADD0_9RHOB</name>
<organism evidence="2 3">
    <name type="scientific">Pontivivens insulae</name>
    <dbReference type="NCBI Taxonomy" id="1639689"/>
    <lineage>
        <taxon>Bacteria</taxon>
        <taxon>Pseudomonadati</taxon>
        <taxon>Pseudomonadota</taxon>
        <taxon>Alphaproteobacteria</taxon>
        <taxon>Rhodobacterales</taxon>
        <taxon>Paracoccaceae</taxon>
        <taxon>Pontivivens</taxon>
    </lineage>
</organism>
<gene>
    <name evidence="2" type="ORF">POI8812_02544</name>
</gene>
<sequence>MVKKATRVSRFVAAVEDQPIVVGLDVHKKTCSVALFSKEDGLVESHTCPAGEAALAHQLAELAINIEHIVYESGPTGFALSRVLTAAGFDVSVISASRIPRGYAAAAKNDRLDALKLATYYARGLLRPIAIPSVEQEGYRALVRPRKRIAESRGKIKHKIKGF</sequence>
<dbReference type="EMBL" id="OMKW01000003">
    <property type="protein sequence ID" value="SPF30209.1"/>
    <property type="molecule type" value="Genomic_DNA"/>
</dbReference>
<evidence type="ECO:0000259" key="1">
    <source>
        <dbReference type="Pfam" id="PF01548"/>
    </source>
</evidence>
<dbReference type="RefSeq" id="WP_108782920.1">
    <property type="nucleotide sequence ID" value="NZ_OMKW01000003.1"/>
</dbReference>
<accession>A0A2R8ADD0</accession>
<proteinExistence type="predicted"/>
<keyword evidence="3" id="KW-1185">Reference proteome</keyword>
<protein>
    <recommendedName>
        <fullName evidence="1">Transposase IS110-like N-terminal domain-containing protein</fullName>
    </recommendedName>
</protein>